<dbReference type="SMART" id="SM00799">
    <property type="entry name" value="DENN"/>
    <property type="match status" value="1"/>
</dbReference>
<feature type="compositionally biased region" description="Low complexity" evidence="1">
    <location>
        <begin position="483"/>
        <end position="525"/>
    </location>
</feature>
<dbReference type="InterPro" id="IPR011993">
    <property type="entry name" value="PH-like_dom_sf"/>
</dbReference>
<feature type="compositionally biased region" description="Low complexity" evidence="1">
    <location>
        <begin position="1929"/>
        <end position="1942"/>
    </location>
</feature>
<feature type="compositionally biased region" description="Acidic residues" evidence="1">
    <location>
        <begin position="1899"/>
        <end position="1918"/>
    </location>
</feature>
<feature type="compositionally biased region" description="Low complexity" evidence="1">
    <location>
        <begin position="2089"/>
        <end position="2104"/>
    </location>
</feature>
<evidence type="ECO:0000259" key="2">
    <source>
        <dbReference type="SMART" id="SM00799"/>
    </source>
</evidence>
<dbReference type="InterPro" id="IPR051942">
    <property type="entry name" value="DENN_domain_containing_2"/>
</dbReference>
<feature type="region of interest" description="Disordered" evidence="1">
    <location>
        <begin position="455"/>
        <end position="526"/>
    </location>
</feature>
<dbReference type="Gene3D" id="2.30.29.30">
    <property type="entry name" value="Pleckstrin-homology domain (PH domain)/Phosphotyrosine-binding domain (PTB)"/>
    <property type="match status" value="1"/>
</dbReference>
<feature type="compositionally biased region" description="Low complexity" evidence="1">
    <location>
        <begin position="2023"/>
        <end position="2035"/>
    </location>
</feature>
<feature type="compositionally biased region" description="Acidic residues" evidence="1">
    <location>
        <begin position="1427"/>
        <end position="1444"/>
    </location>
</feature>
<feature type="compositionally biased region" description="Basic and acidic residues" evidence="1">
    <location>
        <begin position="1445"/>
        <end position="1458"/>
    </location>
</feature>
<feature type="compositionally biased region" description="Polar residues" evidence="1">
    <location>
        <begin position="1872"/>
        <end position="1885"/>
    </location>
</feature>
<feature type="compositionally biased region" description="Low complexity" evidence="1">
    <location>
        <begin position="1789"/>
        <end position="1823"/>
    </location>
</feature>
<dbReference type="PANTHER" id="PTHR15288:SF0">
    <property type="entry name" value="UDENN DOMAIN-CONTAINING PROTEIN"/>
    <property type="match status" value="1"/>
</dbReference>
<feature type="compositionally biased region" description="Basic and acidic residues" evidence="1">
    <location>
        <begin position="1417"/>
        <end position="1426"/>
    </location>
</feature>
<dbReference type="EMBL" id="BRXW01000207">
    <property type="protein sequence ID" value="GMI14108.1"/>
    <property type="molecule type" value="Genomic_DNA"/>
</dbReference>
<accession>A0A9W7FLC1</accession>
<dbReference type="Pfam" id="PF02141">
    <property type="entry name" value="DENN"/>
    <property type="match status" value="1"/>
</dbReference>
<feature type="compositionally biased region" description="Basic and acidic residues" evidence="1">
    <location>
        <begin position="28"/>
        <end position="37"/>
    </location>
</feature>
<organism evidence="3 4">
    <name type="scientific">Triparma laevis f. longispina</name>
    <dbReference type="NCBI Taxonomy" id="1714387"/>
    <lineage>
        <taxon>Eukaryota</taxon>
        <taxon>Sar</taxon>
        <taxon>Stramenopiles</taxon>
        <taxon>Ochrophyta</taxon>
        <taxon>Bolidophyceae</taxon>
        <taxon>Parmales</taxon>
        <taxon>Triparmaceae</taxon>
        <taxon>Triparma</taxon>
    </lineage>
</organism>
<feature type="compositionally biased region" description="Pro residues" evidence="1">
    <location>
        <begin position="1678"/>
        <end position="1688"/>
    </location>
</feature>
<proteinExistence type="predicted"/>
<protein>
    <recommendedName>
        <fullName evidence="2">cDENN domain-containing protein</fullName>
    </recommendedName>
</protein>
<dbReference type="OrthoDB" id="6019893at2759"/>
<evidence type="ECO:0000313" key="3">
    <source>
        <dbReference type="EMBL" id="GMI14108.1"/>
    </source>
</evidence>
<feature type="compositionally biased region" description="Low complexity" evidence="1">
    <location>
        <begin position="1570"/>
        <end position="1583"/>
    </location>
</feature>
<feature type="domain" description="cDENN" evidence="2">
    <location>
        <begin position="423"/>
        <end position="703"/>
    </location>
</feature>
<feature type="region of interest" description="Disordered" evidence="1">
    <location>
        <begin position="840"/>
        <end position="867"/>
    </location>
</feature>
<evidence type="ECO:0000256" key="1">
    <source>
        <dbReference type="SAM" id="MobiDB-lite"/>
    </source>
</evidence>
<feature type="region of interest" description="Disordered" evidence="1">
    <location>
        <begin position="134"/>
        <end position="219"/>
    </location>
</feature>
<keyword evidence="4" id="KW-1185">Reference proteome</keyword>
<feature type="compositionally biased region" description="Pro residues" evidence="1">
    <location>
        <begin position="460"/>
        <end position="478"/>
    </location>
</feature>
<gene>
    <name evidence="3" type="ORF">TrLO_g468</name>
</gene>
<feature type="compositionally biased region" description="Basic and acidic residues" evidence="1">
    <location>
        <begin position="1531"/>
        <end position="1542"/>
    </location>
</feature>
<feature type="region of interest" description="Disordered" evidence="1">
    <location>
        <begin position="2015"/>
        <end position="2141"/>
    </location>
</feature>
<feature type="compositionally biased region" description="Acidic residues" evidence="1">
    <location>
        <begin position="1459"/>
        <end position="1474"/>
    </location>
</feature>
<comment type="caution">
    <text evidence="3">The sequence shown here is derived from an EMBL/GenBank/DDBJ whole genome shotgun (WGS) entry which is preliminary data.</text>
</comment>
<dbReference type="Proteomes" id="UP001165122">
    <property type="component" value="Unassembled WGS sequence"/>
</dbReference>
<dbReference type="InterPro" id="IPR043153">
    <property type="entry name" value="DENN_C"/>
</dbReference>
<feature type="compositionally biased region" description="Basic and acidic residues" evidence="1">
    <location>
        <begin position="168"/>
        <end position="204"/>
    </location>
</feature>
<sequence length="2269" mass="251456">MLAHRKAQSRRGDDGSPSADSLDEEGEEEKKEKERIKEIAKKRILNYRKKMREQKLKEMEEDVKKRKAIRDKFRERVKQKRLKEIDAAAAAIHMNTTRSMSGYNPLTLHSPTHINSHKHTLNWGVEAHKTFDQMLQQPPPPPPQTTAAAAAAAKEEKNNNNANTSTTEYEKVQKRFSRLYEVKTPRQDGRKYTTKSAEERKRTGSIESLSSPRDSRTGSELKRLSLVEITPLNSKRASLDMNADDITIESSLNDTIKVKPNSSCFEHALVMGVSEQTVRAAVEAGDWGVYNPVTLTSFPPDKPLALEALADFVFPAGVQFTKVGRKNLTSSPKFGTNSTPSDERRVKNIQEMVLLFDTTATDYDEGDSEDDISLSDEEENLGPRIKTSTLYGIAVTFTVTMAIKVKSSSSWSSSGGLKTIMVEVPRGILLLSRNSCLPVHFDALHHAANNYGWTDEPGFQIPPDPPAPPLGSSSPPPSKVQRGFSNFFSSQSGGTSGARASGSFNSQNATDFNTNDTTNGNPFDDTAADFGSVPSFGPYATKNDSSLFDFLTRYQDVCMPTQSNQLAEFALTTSKSIYYRLPPAEPELNLPAPISDTDMILEWALPVLLQLLSLEDLTMVLGCAMCEMQCVFVCDNVSQLSAAVTAVVGLLRPLKWACPIIVTLPTSLHIYLESPVPVFLGVTSLPPNHVPPPGQVLVHLGKRQKDRVQLSEEDMAKYIDHVMPGSSELAYNLNKDYMRLKNLDSPVKIDGNRGLSPPLDASVSQDVLLGMRNIVRICKDQVEWLVSNAGKEKGELLKGLGQGREAGMAFMRRLTFTQMYSAYTFDLKIEQRRAAKRALNPDAYTPYNDGDDDGDESVGAGEEREALNPKRMVRRRTTAIAMDNFNSRNSAMGEDLQPAFTSPNRGEGGASAQAPAVVGIVEKVKEKDGERAEKRYSSKALKKKAAAMGVGMNFEDSHTSKKTWKDIERGRVEMLFEMILGGEVWAYESKAKHDKAEEEVGEEEKKSDDTIPAVLWCNGMCNGRVDTPQCTMLCVGIWEENEVKNMFEEGGRRVKKKKKKKALDLEEMGGRRRGASFLQPAGVVGMGMEMPDVSYNAPLSPKRAPSEKEKVLGTMRMSQAGYIVKGLMQRRVEKGKRVKAAGVIGRLLKKTLIARVKKDRLQRGVVKMQSFARKKKAYKTAGEKTMRKIRMDMDDHLVEKLDSGRKAAKDIDWLFRETDSEIKDIAGVVKTAEQRGRTLTTEINDEDIEWLFKDGVGAEISGGRRRGSSGVGGGGRRDSAGSRSRLGSVDSAASDRDVNWLFKSTSTLREAEEVVEEATKVVEKKTKNNITPIIPIDFNKEGIIDGEWIKKELDKEEFKGLSRRQSSLEDFEEQENEVKEEMEVEAEAEAEAEEARVVEKKRERVVVKRISLDEDGKGKIIGKIEEEEKEGEEEEEEEEQDSSSEEEKERVKEVKLEEKVEEEDSSEEDEEEPPVVEKAKETVAAAPQSDFNASFGTFGSKQTKEEDAGFSASFDDSGLDDNGFDSFSEQVEEKSNDEVQKKETRKKKTETAFETADFGSFNEEETNQQSDNAFSASFDDAAFGRFDEQPNIGFGDELTSFGNFGSGFRDEPTEEPKARAKPVPTELPALEDTEDEEVDAKVGDDSSVEDEEEEEEEVYTTSDEEKEEEEEKVEPKSQPQPQPQPQQPPQTQEDSSSEEETETRSIEDEGNDSSVEESNRLQKEVQAATFDDDFGNFDAPPETSVTTSAGFDDFDDSAFGGFETETVTPKTKKGGSNFEADFDTPAFDTPAFETSPPFETTPFETTPFETTPFETTPFETTPFGNEEKKEEKEEEDSSSEDSSSEDSSSEEEEEEQEKEQQQQNPAAVQRPSLMTRQNTLSNVSNFPAFEDMAKGFEKEEIEEDEDDEEEEEEFDDAFETSPFPDDNDNAAFDDAAFDNAPFGDDDAFSPTPTAFAMTKTTPTGGVDETTISFAKPPAANVAAVSAGFDDFGDDDFGNFDKDPKVSDVVTFKATEVGADMDDQSSSSSDGFDPSDILSSPEEFDNTQSSGRTVKRSSRHDTFEFDESEVDERFSSAALSFDKEDPGFDPNAKPSPRSSPPKSKSPSPPQPKSRRSPSSPPPAPDTPAVPMPSPSATQSFPSRLSSGFLLRKHNRRGPPKFVVLYSTDGQTLKWRSPSTAEQATGNLEENGKRGNKIKKSKIKLKDVKEIRTDGGTKVMQKSIKNKLCNGGQGGLMLISLVLSDRTLDLEVGKEEEYECLRVGMARLCDL</sequence>
<feature type="region of interest" description="Disordered" evidence="1">
    <location>
        <begin position="1"/>
        <end position="37"/>
    </location>
</feature>
<dbReference type="PANTHER" id="PTHR15288">
    <property type="entry name" value="DENN DOMAIN-CONTAINING PROTEIN 2"/>
    <property type="match status" value="1"/>
</dbReference>
<feature type="compositionally biased region" description="Basic and acidic residues" evidence="1">
    <location>
        <begin position="1608"/>
        <end position="1618"/>
    </location>
</feature>
<feature type="region of interest" description="Disordered" evidence="1">
    <location>
        <begin position="1417"/>
        <end position="1971"/>
    </location>
</feature>
<feature type="region of interest" description="Disordered" evidence="1">
    <location>
        <begin position="1262"/>
        <end position="1290"/>
    </location>
</feature>
<feature type="compositionally biased region" description="Acidic residues" evidence="1">
    <location>
        <begin position="1832"/>
        <end position="1857"/>
    </location>
</feature>
<dbReference type="InterPro" id="IPR001194">
    <property type="entry name" value="cDENN_dom"/>
</dbReference>
<feature type="compositionally biased region" description="Acidic residues" evidence="1">
    <location>
        <begin position="1646"/>
        <end position="1672"/>
    </location>
</feature>
<feature type="compositionally biased region" description="Polar residues" evidence="1">
    <location>
        <begin position="1489"/>
        <end position="1501"/>
    </location>
</feature>
<reference evidence="4" key="1">
    <citation type="journal article" date="2023" name="Commun. Biol.">
        <title>Genome analysis of Parmales, the sister group of diatoms, reveals the evolutionary specialization of diatoms from phago-mixotrophs to photoautotrophs.</title>
        <authorList>
            <person name="Ban H."/>
            <person name="Sato S."/>
            <person name="Yoshikawa S."/>
            <person name="Yamada K."/>
            <person name="Nakamura Y."/>
            <person name="Ichinomiya M."/>
            <person name="Sato N."/>
            <person name="Blanc-Mathieu R."/>
            <person name="Endo H."/>
            <person name="Kuwata A."/>
            <person name="Ogata H."/>
        </authorList>
    </citation>
    <scope>NUCLEOTIDE SEQUENCE [LARGE SCALE GENOMIC DNA]</scope>
    <source>
        <strain evidence="4">NIES 3700</strain>
    </source>
</reference>
<name>A0A9W7FLC1_9STRA</name>
<dbReference type="Gene3D" id="3.40.50.11500">
    <property type="match status" value="1"/>
</dbReference>
<evidence type="ECO:0000313" key="4">
    <source>
        <dbReference type="Proteomes" id="UP001165122"/>
    </source>
</evidence>
<feature type="compositionally biased region" description="Acidic residues" evidence="1">
    <location>
        <begin position="1629"/>
        <end position="1638"/>
    </location>
</feature>
<feature type="compositionally biased region" description="Pro residues" evidence="1">
    <location>
        <begin position="2117"/>
        <end position="2132"/>
    </location>
</feature>